<organism evidence="1 2">
    <name type="scientific">Flavobacterium pisciphilum</name>
    <dbReference type="NCBI Taxonomy" id="2893755"/>
    <lineage>
        <taxon>Bacteria</taxon>
        <taxon>Pseudomonadati</taxon>
        <taxon>Bacteroidota</taxon>
        <taxon>Flavobacteriia</taxon>
        <taxon>Flavobacteriales</taxon>
        <taxon>Flavobacteriaceae</taxon>
        <taxon>Flavobacterium</taxon>
    </lineage>
</organism>
<proteinExistence type="predicted"/>
<evidence type="ECO:0000313" key="2">
    <source>
        <dbReference type="Proteomes" id="UP001430919"/>
    </source>
</evidence>
<dbReference type="Proteomes" id="UP001430919">
    <property type="component" value="Unassembled WGS sequence"/>
</dbReference>
<comment type="caution">
    <text evidence="1">The sequence shown here is derived from an EMBL/GenBank/DDBJ whole genome shotgun (WGS) entry which is preliminary data.</text>
</comment>
<gene>
    <name evidence="1" type="ORF">LNQ49_19990</name>
</gene>
<keyword evidence="2" id="KW-1185">Reference proteome</keyword>
<dbReference type="RefSeq" id="WP_229990776.1">
    <property type="nucleotide sequence ID" value="NZ_JAJJMO010000001.1"/>
</dbReference>
<dbReference type="EMBL" id="JAJJMO010000001">
    <property type="protein sequence ID" value="MCC9073869.1"/>
    <property type="molecule type" value="Genomic_DNA"/>
</dbReference>
<protein>
    <recommendedName>
        <fullName evidence="3">GLPGLI family protein</fullName>
    </recommendedName>
</protein>
<accession>A0ABS8MYL2</accession>
<sequence>MKKKILIIVVFSLFFIAMIKAYSQKKECYPDSIFTIHQDEMFLNFDSTQKRRIILSDTKELNNFYTVLESGAFNIKYYKQKEIEKWLFYTIEGKLEHVKYVYAYNTNVNLFKEYFFDDNGNITKTVDYEKGFSICWEEAIEICKKQIGEKKLKRLNIKNFYLYRVDGSNPYNHPGVKPLWIVWPLTNKGNNHEDRYLKGKNNGKLSYCVDGVSGELIKKLPESLEYIYITME</sequence>
<evidence type="ECO:0000313" key="1">
    <source>
        <dbReference type="EMBL" id="MCC9073869.1"/>
    </source>
</evidence>
<evidence type="ECO:0008006" key="3">
    <source>
        <dbReference type="Google" id="ProtNLM"/>
    </source>
</evidence>
<reference evidence="1" key="1">
    <citation type="submission" date="2021-11" db="EMBL/GenBank/DDBJ databases">
        <title>Description of novel Flavobacterium species.</title>
        <authorList>
            <person name="Saticioglu I.B."/>
            <person name="Ay H."/>
            <person name="Altun S."/>
            <person name="Duman M."/>
        </authorList>
    </citation>
    <scope>NUCLEOTIDE SEQUENCE</scope>
    <source>
        <strain evidence="1">F-65</strain>
    </source>
</reference>
<name>A0ABS8MYL2_9FLAO</name>